<evidence type="ECO:0000256" key="2">
    <source>
        <dbReference type="ARBA" id="ARBA00004167"/>
    </source>
</evidence>
<accession>A0A401GGG7</accession>
<evidence type="ECO:0000256" key="10">
    <source>
        <dbReference type="ARBA" id="ARBA00023033"/>
    </source>
</evidence>
<evidence type="ECO:0000256" key="8">
    <source>
        <dbReference type="ARBA" id="ARBA00023002"/>
    </source>
</evidence>
<dbReference type="Pfam" id="PF00067">
    <property type="entry name" value="p450"/>
    <property type="match status" value="1"/>
</dbReference>
<dbReference type="Proteomes" id="UP000287166">
    <property type="component" value="Unassembled WGS sequence"/>
</dbReference>
<dbReference type="EMBL" id="BFAD01000003">
    <property type="protein sequence ID" value="GBE81284.1"/>
    <property type="molecule type" value="Genomic_DNA"/>
</dbReference>
<dbReference type="AlphaFoldDB" id="A0A401GGG7"/>
<comment type="subcellular location">
    <subcellularLocation>
        <location evidence="2">Membrane</location>
        <topology evidence="2">Single-pass membrane protein</topology>
    </subcellularLocation>
</comment>
<dbReference type="InParanoid" id="A0A401GGG7"/>
<organism evidence="12 13">
    <name type="scientific">Sparassis crispa</name>
    <dbReference type="NCBI Taxonomy" id="139825"/>
    <lineage>
        <taxon>Eukaryota</taxon>
        <taxon>Fungi</taxon>
        <taxon>Dikarya</taxon>
        <taxon>Basidiomycota</taxon>
        <taxon>Agaricomycotina</taxon>
        <taxon>Agaricomycetes</taxon>
        <taxon>Polyporales</taxon>
        <taxon>Sparassidaceae</taxon>
        <taxon>Sparassis</taxon>
    </lineage>
</organism>
<dbReference type="InterPro" id="IPR036396">
    <property type="entry name" value="Cyt_P450_sf"/>
</dbReference>
<protein>
    <recommendedName>
        <fullName evidence="14">Cytochrome P450</fullName>
    </recommendedName>
</protein>
<keyword evidence="13" id="KW-1185">Reference proteome</keyword>
<dbReference type="GO" id="GO:0020037">
    <property type="term" value="F:heme binding"/>
    <property type="evidence" value="ECO:0007669"/>
    <property type="project" value="InterPro"/>
</dbReference>
<keyword evidence="4" id="KW-0349">Heme</keyword>
<reference evidence="12 13" key="1">
    <citation type="journal article" date="2018" name="Sci. Rep.">
        <title>Genome sequence of the cauliflower mushroom Sparassis crispa (Hanabiratake) and its association with beneficial usage.</title>
        <authorList>
            <person name="Kiyama R."/>
            <person name="Furutani Y."/>
            <person name="Kawaguchi K."/>
            <person name="Nakanishi T."/>
        </authorList>
    </citation>
    <scope>NUCLEOTIDE SEQUENCE [LARGE SCALE GENOMIC DNA]</scope>
</reference>
<comment type="caution">
    <text evidence="12">The sequence shown here is derived from an EMBL/GenBank/DDBJ whole genome shotgun (WGS) entry which is preliminary data.</text>
</comment>
<name>A0A401GGG7_9APHY</name>
<dbReference type="GO" id="GO:0005506">
    <property type="term" value="F:iron ion binding"/>
    <property type="evidence" value="ECO:0007669"/>
    <property type="project" value="InterPro"/>
</dbReference>
<evidence type="ECO:0000256" key="4">
    <source>
        <dbReference type="ARBA" id="ARBA00022617"/>
    </source>
</evidence>
<dbReference type="PANTHER" id="PTHR46300">
    <property type="entry name" value="P450, PUTATIVE (EUROFUNG)-RELATED-RELATED"/>
    <property type="match status" value="1"/>
</dbReference>
<keyword evidence="10" id="KW-0503">Monooxygenase</keyword>
<proteinExistence type="inferred from homology"/>
<dbReference type="STRING" id="139825.A0A401GGG7"/>
<evidence type="ECO:0000256" key="1">
    <source>
        <dbReference type="ARBA" id="ARBA00001971"/>
    </source>
</evidence>
<dbReference type="InterPro" id="IPR050364">
    <property type="entry name" value="Cytochrome_P450_fung"/>
</dbReference>
<keyword evidence="11" id="KW-0472">Membrane</keyword>
<evidence type="ECO:0000313" key="12">
    <source>
        <dbReference type="EMBL" id="GBE81284.1"/>
    </source>
</evidence>
<dbReference type="GO" id="GO:0016705">
    <property type="term" value="F:oxidoreductase activity, acting on paired donors, with incorporation or reduction of molecular oxygen"/>
    <property type="evidence" value="ECO:0007669"/>
    <property type="project" value="InterPro"/>
</dbReference>
<dbReference type="GO" id="GO:0004497">
    <property type="term" value="F:monooxygenase activity"/>
    <property type="evidence" value="ECO:0007669"/>
    <property type="project" value="UniProtKB-KW"/>
</dbReference>
<keyword evidence="6" id="KW-0479">Metal-binding</keyword>
<keyword evidence="9" id="KW-0408">Iron</keyword>
<evidence type="ECO:0000256" key="5">
    <source>
        <dbReference type="ARBA" id="ARBA00022692"/>
    </source>
</evidence>
<comment type="cofactor">
    <cofactor evidence="1">
        <name>heme</name>
        <dbReference type="ChEBI" id="CHEBI:30413"/>
    </cofactor>
</comment>
<evidence type="ECO:0000313" key="13">
    <source>
        <dbReference type="Proteomes" id="UP000287166"/>
    </source>
</evidence>
<dbReference type="SUPFAM" id="SSF48264">
    <property type="entry name" value="Cytochrome P450"/>
    <property type="match status" value="1"/>
</dbReference>
<dbReference type="GO" id="GO:0016020">
    <property type="term" value="C:membrane"/>
    <property type="evidence" value="ECO:0007669"/>
    <property type="project" value="UniProtKB-SubCell"/>
</dbReference>
<dbReference type="GeneID" id="38778201"/>
<dbReference type="PANTHER" id="PTHR46300:SF7">
    <property type="entry name" value="P450, PUTATIVE (EUROFUNG)-RELATED"/>
    <property type="match status" value="1"/>
</dbReference>
<evidence type="ECO:0000256" key="11">
    <source>
        <dbReference type="ARBA" id="ARBA00023136"/>
    </source>
</evidence>
<evidence type="ECO:0008006" key="14">
    <source>
        <dbReference type="Google" id="ProtNLM"/>
    </source>
</evidence>
<sequence>MALFPEVERKAQEEIDIAVGGDRLPQFTDRDALPYVECVLQETMRWHGAFPIGVPHRSLEDDVYNGMLILKGSIVFADPLAMSRDESVYKDAWTYYPDRVRHSIGTGRAHTMSRICPGRYLADASVRIAIASILATLSITRELREDGREIIAEAISAPSITSHPKPYPCVIKPRSVKAEALIMQMKREALPIYHPLASTPAVFSVIREVEGGARDVLWSIRLPMDAWEPCGPPATRRPLSAPCNLNAPTGFPAHTFVLVLRTIDLLGCASLKTGKP</sequence>
<dbReference type="OrthoDB" id="2789670at2759"/>
<evidence type="ECO:0000256" key="3">
    <source>
        <dbReference type="ARBA" id="ARBA00010617"/>
    </source>
</evidence>
<gene>
    <name evidence="12" type="ORF">SCP_0310110</name>
</gene>
<dbReference type="InterPro" id="IPR001128">
    <property type="entry name" value="Cyt_P450"/>
</dbReference>
<keyword evidence="8" id="KW-0560">Oxidoreductase</keyword>
<dbReference type="RefSeq" id="XP_027612197.1">
    <property type="nucleotide sequence ID" value="XM_027756396.1"/>
</dbReference>
<evidence type="ECO:0000256" key="6">
    <source>
        <dbReference type="ARBA" id="ARBA00022723"/>
    </source>
</evidence>
<keyword evidence="5" id="KW-0812">Transmembrane</keyword>
<evidence type="ECO:0000256" key="9">
    <source>
        <dbReference type="ARBA" id="ARBA00023004"/>
    </source>
</evidence>
<keyword evidence="7" id="KW-1133">Transmembrane helix</keyword>
<dbReference type="Gene3D" id="1.10.630.10">
    <property type="entry name" value="Cytochrome P450"/>
    <property type="match status" value="1"/>
</dbReference>
<evidence type="ECO:0000256" key="7">
    <source>
        <dbReference type="ARBA" id="ARBA00022989"/>
    </source>
</evidence>
<comment type="similarity">
    <text evidence="3">Belongs to the cytochrome P450 family.</text>
</comment>